<dbReference type="EC" id="2.5.1.25" evidence="1"/>
<dbReference type="GO" id="GO:0016432">
    <property type="term" value="F:tRNA-uridine aminocarboxypropyltransferase activity"/>
    <property type="evidence" value="ECO:0007669"/>
    <property type="project" value="UniProtKB-EC"/>
</dbReference>
<dbReference type="InterPro" id="IPR039262">
    <property type="entry name" value="DTWD2/TAPT"/>
</dbReference>
<dbReference type="EMBL" id="JBAKBA010000034">
    <property type="protein sequence ID" value="MEL0660146.1"/>
    <property type="molecule type" value="Genomic_DNA"/>
</dbReference>
<keyword evidence="8" id="KW-1185">Reference proteome</keyword>
<name>A0ABU9HEH9_9GAMM</name>
<comment type="caution">
    <text evidence="7">The sequence shown here is derived from an EMBL/GenBank/DDBJ whole genome shotgun (WGS) entry which is preliminary data.</text>
</comment>
<proteinExistence type="inferred from homology"/>
<sequence length="205" mass="23278">MNKRAFCNQCNKASSACICASICPLDNQHFLHVLQDPSEQNKAIGTARILDLSLSKVKLSIGHSFDASMFDLNNTFLVFPDEQASSISELQQTQQINKGSQFILLDGSWKKAYKLLMTNPFLQTLPKVMINIENKSNYRLRKSPREDGLSTVEAGYYLLSELSNDTEKYIPLLAVFNKMIDFQISNMPADIYQKHYLDPLKENKS</sequence>
<reference evidence="7 8" key="1">
    <citation type="submission" date="2024-02" db="EMBL/GenBank/DDBJ databases">
        <title>Bacteria isolated from the canopy kelp, Nereocystis luetkeana.</title>
        <authorList>
            <person name="Pfister C.A."/>
            <person name="Younker I.T."/>
            <person name="Light S.H."/>
        </authorList>
    </citation>
    <scope>NUCLEOTIDE SEQUENCE [LARGE SCALE GENOMIC DNA]</scope>
    <source>
        <strain evidence="7 8">TI.2.07</strain>
    </source>
</reference>
<dbReference type="InterPro" id="IPR005636">
    <property type="entry name" value="DTW"/>
</dbReference>
<dbReference type="RefSeq" id="WP_341628627.1">
    <property type="nucleotide sequence ID" value="NZ_JBAKBA010000034.1"/>
</dbReference>
<keyword evidence="3" id="KW-0949">S-adenosyl-L-methionine</keyword>
<dbReference type="SMART" id="SM01144">
    <property type="entry name" value="DTW"/>
    <property type="match status" value="1"/>
</dbReference>
<dbReference type="Pfam" id="PF03942">
    <property type="entry name" value="DTW"/>
    <property type="match status" value="1"/>
</dbReference>
<dbReference type="Proteomes" id="UP001366060">
    <property type="component" value="Unassembled WGS sequence"/>
</dbReference>
<evidence type="ECO:0000259" key="6">
    <source>
        <dbReference type="SMART" id="SM01144"/>
    </source>
</evidence>
<keyword evidence="2 7" id="KW-0808">Transferase</keyword>
<keyword evidence="4" id="KW-0819">tRNA processing</keyword>
<evidence type="ECO:0000256" key="2">
    <source>
        <dbReference type="ARBA" id="ARBA00022679"/>
    </source>
</evidence>
<evidence type="ECO:0000313" key="7">
    <source>
        <dbReference type="EMBL" id="MEL0660146.1"/>
    </source>
</evidence>
<dbReference type="PANTHER" id="PTHR21392:SF0">
    <property type="entry name" value="TRNA-URIDINE AMINOCARBOXYPROPYLTRANSFERASE 2"/>
    <property type="match status" value="1"/>
</dbReference>
<dbReference type="PANTHER" id="PTHR21392">
    <property type="entry name" value="TRNA-URIDINE AMINOCARBOXYPROPYLTRANSFERASE 2"/>
    <property type="match status" value="1"/>
</dbReference>
<comment type="similarity">
    <text evidence="5">Belongs to the TDD superfamily. DTWD2 family.</text>
</comment>
<evidence type="ECO:0000313" key="8">
    <source>
        <dbReference type="Proteomes" id="UP001366060"/>
    </source>
</evidence>
<protein>
    <recommendedName>
        <fullName evidence="1">tRNA-uridine aminocarboxypropyltransferase</fullName>
        <ecNumber evidence="1">2.5.1.25</ecNumber>
    </recommendedName>
</protein>
<gene>
    <name evidence="7" type="ORF">V6255_13470</name>
</gene>
<evidence type="ECO:0000256" key="5">
    <source>
        <dbReference type="ARBA" id="ARBA00034489"/>
    </source>
</evidence>
<organism evidence="7 8">
    <name type="scientific">Psychromonas arctica</name>
    <dbReference type="NCBI Taxonomy" id="168275"/>
    <lineage>
        <taxon>Bacteria</taxon>
        <taxon>Pseudomonadati</taxon>
        <taxon>Pseudomonadota</taxon>
        <taxon>Gammaproteobacteria</taxon>
        <taxon>Alteromonadales</taxon>
        <taxon>Psychromonadaceae</taxon>
        <taxon>Psychromonas</taxon>
    </lineage>
</organism>
<feature type="domain" description="DTW" evidence="6">
    <location>
        <begin position="3"/>
        <end position="188"/>
    </location>
</feature>
<accession>A0ABU9HEH9</accession>
<evidence type="ECO:0000256" key="3">
    <source>
        <dbReference type="ARBA" id="ARBA00022691"/>
    </source>
</evidence>
<evidence type="ECO:0000256" key="1">
    <source>
        <dbReference type="ARBA" id="ARBA00012386"/>
    </source>
</evidence>
<evidence type="ECO:0000256" key="4">
    <source>
        <dbReference type="ARBA" id="ARBA00022694"/>
    </source>
</evidence>